<organism evidence="1 2">
    <name type="scientific">Paraburkholderia fungorum</name>
    <dbReference type="NCBI Taxonomy" id="134537"/>
    <lineage>
        <taxon>Bacteria</taxon>
        <taxon>Pseudomonadati</taxon>
        <taxon>Pseudomonadota</taxon>
        <taxon>Betaproteobacteria</taxon>
        <taxon>Burkholderiales</taxon>
        <taxon>Burkholderiaceae</taxon>
        <taxon>Paraburkholderia</taxon>
    </lineage>
</organism>
<dbReference type="Proteomes" id="UP000032614">
    <property type="component" value="Plasmid pBIL"/>
</dbReference>
<protein>
    <submittedName>
        <fullName evidence="1">Uncharacterized protein</fullName>
    </submittedName>
</protein>
<dbReference type="EMBL" id="CP010024">
    <property type="protein sequence ID" value="AJZ56307.1"/>
    <property type="molecule type" value="Genomic_DNA"/>
</dbReference>
<keyword evidence="1" id="KW-0614">Plasmid</keyword>
<evidence type="ECO:0000313" key="2">
    <source>
        <dbReference type="Proteomes" id="UP000032614"/>
    </source>
</evidence>
<dbReference type="KEGG" id="bfn:OI25_8258"/>
<dbReference type="AlphaFoldDB" id="A0AAU8SSH5"/>
<geneLocation type="plasmid" evidence="1 2">
    <name>pBIL</name>
</geneLocation>
<proteinExistence type="predicted"/>
<sequence length="58" mass="5749">MHATESLVKHGSRISVPPLLQTCIVGADICARVEVAGATGRVLGGVIKPAAATAEPAG</sequence>
<evidence type="ECO:0000313" key="1">
    <source>
        <dbReference type="EMBL" id="AJZ56307.1"/>
    </source>
</evidence>
<name>A0AAU8SSH5_9BURK</name>
<accession>A0AAU8SSH5</accession>
<reference evidence="1 2" key="1">
    <citation type="journal article" date="2015" name="Genome Announc.">
        <title>Complete genome sequences for 59 burkholderia isolates, both pathogenic and near neighbor.</title>
        <authorList>
            <person name="Johnson S.L."/>
            <person name="Bishop-Lilly K.A."/>
            <person name="Ladner J.T."/>
            <person name="Daligault H.E."/>
            <person name="Davenport K.W."/>
            <person name="Jaissle J."/>
            <person name="Frey K.G."/>
            <person name="Koroleva G.I."/>
            <person name="Bruce D.C."/>
            <person name="Coyne S.R."/>
            <person name="Broomall S.M."/>
            <person name="Li P.E."/>
            <person name="Teshima H."/>
            <person name="Gibbons H.S."/>
            <person name="Palacios G.F."/>
            <person name="Rosenzweig C.N."/>
            <person name="Redden C.L."/>
            <person name="Xu Y."/>
            <person name="Minogue T.D."/>
            <person name="Chain P.S."/>
        </authorList>
    </citation>
    <scope>NUCLEOTIDE SEQUENCE [LARGE SCALE GENOMIC DNA]</scope>
    <source>
        <strain evidence="1 2">ATCC BAA-463</strain>
    </source>
</reference>
<gene>
    <name evidence="1" type="ORF">OI25_8258</name>
</gene>